<dbReference type="EMBL" id="ACFE01000003">
    <property type="protein sequence ID" value="EEE16966.1"/>
    <property type="molecule type" value="Genomic_DNA"/>
</dbReference>
<accession>B9CN51</accession>
<comment type="caution">
    <text evidence="1">The sequence shown here is derived from an EMBL/GenBank/DDBJ whole genome shotgun (WGS) entry which is preliminary data.</text>
</comment>
<dbReference type="Proteomes" id="UP000004070">
    <property type="component" value="Unassembled WGS sequence"/>
</dbReference>
<sequence>MTSDPTASISAAIISAEEALARLVREFEKTIDDGYKACHTIGLAVSQDAALVMQLYFVDGKSWSETSRIAHMSRSSCLRMRNQVFELTDDIGVARLVNGWSGV</sequence>
<name>B9CN51_LANR4</name>
<dbReference type="AlphaFoldDB" id="B9CN51"/>
<evidence type="ECO:0000313" key="1">
    <source>
        <dbReference type="EMBL" id="EEE16966.1"/>
    </source>
</evidence>
<dbReference type="RefSeq" id="WP_003149782.1">
    <property type="nucleotide sequence ID" value="NZ_ACFE01000003.1"/>
</dbReference>
<evidence type="ECO:0000313" key="2">
    <source>
        <dbReference type="Proteomes" id="UP000004070"/>
    </source>
</evidence>
<organism evidence="1 2">
    <name type="scientific">Lancefieldella rimae (strain ATCC 49626 / DSM 7090 / CCUG 31168 / NBRC 15546 / VPI D140H-11A)</name>
    <name type="common">Atopobium rimae</name>
    <dbReference type="NCBI Taxonomy" id="553184"/>
    <lineage>
        <taxon>Bacteria</taxon>
        <taxon>Bacillati</taxon>
        <taxon>Actinomycetota</taxon>
        <taxon>Coriobacteriia</taxon>
        <taxon>Coriobacteriales</taxon>
        <taxon>Atopobiaceae</taxon>
        <taxon>Lancefieldella</taxon>
    </lineage>
</organism>
<dbReference type="STRING" id="1383.IV60_GL001416"/>
<dbReference type="GeneID" id="84904900"/>
<proteinExistence type="predicted"/>
<reference evidence="1 2" key="1">
    <citation type="submission" date="2009-01" db="EMBL/GenBank/DDBJ databases">
        <authorList>
            <person name="Madupu R."/>
            <person name="Sebastian Y."/>
            <person name="Durkin A.S."/>
            <person name="Torralba M."/>
            <person name="Methe B."/>
            <person name="Sutton G.G."/>
            <person name="Strausberg R.L."/>
            <person name="Nelson K.E."/>
        </authorList>
    </citation>
    <scope>NUCLEOTIDE SEQUENCE [LARGE SCALE GENOMIC DNA]</scope>
    <source>
        <strain evidence="1 2">ATCC 49626</strain>
    </source>
</reference>
<protein>
    <submittedName>
        <fullName evidence="1">Uncharacterized protein</fullName>
    </submittedName>
</protein>
<gene>
    <name evidence="1" type="ORF">ATORI0001_1010</name>
</gene>